<dbReference type="Gramene" id="mRNA:HanXRQr2_Chr11g0509741">
    <property type="protein sequence ID" value="CDS:HanXRQr2_Chr11g0509741.1"/>
    <property type="gene ID" value="HanXRQr2_Chr11g0509741"/>
</dbReference>
<reference evidence="2" key="1">
    <citation type="journal article" date="2017" name="Nature">
        <title>The sunflower genome provides insights into oil metabolism, flowering and Asterid evolution.</title>
        <authorList>
            <person name="Badouin H."/>
            <person name="Gouzy J."/>
            <person name="Grassa C.J."/>
            <person name="Murat F."/>
            <person name="Staton S.E."/>
            <person name="Cottret L."/>
            <person name="Lelandais-Briere C."/>
            <person name="Owens G.L."/>
            <person name="Carrere S."/>
            <person name="Mayjonade B."/>
            <person name="Legrand L."/>
            <person name="Gill N."/>
            <person name="Kane N.C."/>
            <person name="Bowers J.E."/>
            <person name="Hubner S."/>
            <person name="Bellec A."/>
            <person name="Berard A."/>
            <person name="Berges H."/>
            <person name="Blanchet N."/>
            <person name="Boniface M.C."/>
            <person name="Brunel D."/>
            <person name="Catrice O."/>
            <person name="Chaidir N."/>
            <person name="Claudel C."/>
            <person name="Donnadieu C."/>
            <person name="Faraut T."/>
            <person name="Fievet G."/>
            <person name="Helmstetter N."/>
            <person name="King M."/>
            <person name="Knapp S.J."/>
            <person name="Lai Z."/>
            <person name="Le Paslier M.C."/>
            <person name="Lippi Y."/>
            <person name="Lorenzon L."/>
            <person name="Mandel J.R."/>
            <person name="Marage G."/>
            <person name="Marchand G."/>
            <person name="Marquand E."/>
            <person name="Bret-Mestries E."/>
            <person name="Morien E."/>
            <person name="Nambeesan S."/>
            <person name="Nguyen T."/>
            <person name="Pegot-Espagnet P."/>
            <person name="Pouilly N."/>
            <person name="Raftis F."/>
            <person name="Sallet E."/>
            <person name="Schiex T."/>
            <person name="Thomas J."/>
            <person name="Vandecasteele C."/>
            <person name="Vares D."/>
            <person name="Vear F."/>
            <person name="Vautrin S."/>
            <person name="Crespi M."/>
            <person name="Mangin B."/>
            <person name="Burke J.M."/>
            <person name="Salse J."/>
            <person name="Munos S."/>
            <person name="Vincourt P."/>
            <person name="Rieseberg L.H."/>
            <person name="Langlade N.B."/>
        </authorList>
    </citation>
    <scope>NUCLEOTIDE SEQUENCE</scope>
    <source>
        <tissue evidence="2">Leaves</tissue>
    </source>
</reference>
<keyword evidence="1" id="KW-0472">Membrane</keyword>
<evidence type="ECO:0000313" key="2">
    <source>
        <dbReference type="EMBL" id="KAF5783593.1"/>
    </source>
</evidence>
<organism evidence="2 3">
    <name type="scientific">Helianthus annuus</name>
    <name type="common">Common sunflower</name>
    <dbReference type="NCBI Taxonomy" id="4232"/>
    <lineage>
        <taxon>Eukaryota</taxon>
        <taxon>Viridiplantae</taxon>
        <taxon>Streptophyta</taxon>
        <taxon>Embryophyta</taxon>
        <taxon>Tracheophyta</taxon>
        <taxon>Spermatophyta</taxon>
        <taxon>Magnoliopsida</taxon>
        <taxon>eudicotyledons</taxon>
        <taxon>Gunneridae</taxon>
        <taxon>Pentapetalae</taxon>
        <taxon>asterids</taxon>
        <taxon>campanulids</taxon>
        <taxon>Asterales</taxon>
        <taxon>Asteraceae</taxon>
        <taxon>Asteroideae</taxon>
        <taxon>Heliantheae alliance</taxon>
        <taxon>Heliantheae</taxon>
        <taxon>Helianthus</taxon>
    </lineage>
</organism>
<evidence type="ECO:0000313" key="3">
    <source>
        <dbReference type="Proteomes" id="UP000215914"/>
    </source>
</evidence>
<protein>
    <submittedName>
        <fullName evidence="2">Uncharacterized protein</fullName>
    </submittedName>
</protein>
<dbReference type="AlphaFoldDB" id="A0A9K3N206"/>
<accession>A0A9K3N206</accession>
<name>A0A9K3N206_HELAN</name>
<gene>
    <name evidence="2" type="ORF">HanXRQr2_Chr11g0509741</name>
</gene>
<reference evidence="2" key="2">
    <citation type="submission" date="2020-06" db="EMBL/GenBank/DDBJ databases">
        <title>Helianthus annuus Genome sequencing and assembly Release 2.</title>
        <authorList>
            <person name="Gouzy J."/>
            <person name="Langlade N."/>
            <person name="Munos S."/>
        </authorList>
    </citation>
    <scope>NUCLEOTIDE SEQUENCE</scope>
    <source>
        <tissue evidence="2">Leaves</tissue>
    </source>
</reference>
<comment type="caution">
    <text evidence="2">The sequence shown here is derived from an EMBL/GenBank/DDBJ whole genome shotgun (WGS) entry which is preliminary data.</text>
</comment>
<keyword evidence="3" id="KW-1185">Reference proteome</keyword>
<feature type="transmembrane region" description="Helical" evidence="1">
    <location>
        <begin position="47"/>
        <end position="70"/>
    </location>
</feature>
<sequence>MHDNIKKQNSYFKISTSFLDHKFSVNICFRKQNLHNLFLSKAAQLSVLFLAFLHFETAFPTLYATFLIGLQNNN</sequence>
<proteinExistence type="predicted"/>
<evidence type="ECO:0000256" key="1">
    <source>
        <dbReference type="SAM" id="Phobius"/>
    </source>
</evidence>
<keyword evidence="1" id="KW-0812">Transmembrane</keyword>
<dbReference type="Proteomes" id="UP000215914">
    <property type="component" value="Unassembled WGS sequence"/>
</dbReference>
<dbReference type="EMBL" id="MNCJ02000326">
    <property type="protein sequence ID" value="KAF5783593.1"/>
    <property type="molecule type" value="Genomic_DNA"/>
</dbReference>
<keyword evidence="1" id="KW-1133">Transmembrane helix</keyword>